<dbReference type="Gene3D" id="2.40.370.10">
    <property type="entry name" value="AttH-like domain"/>
    <property type="match status" value="2"/>
</dbReference>
<organism evidence="3">
    <name type="scientific">uncultured organism</name>
    <dbReference type="NCBI Taxonomy" id="155900"/>
    <lineage>
        <taxon>unclassified sequences</taxon>
        <taxon>environmental samples</taxon>
    </lineage>
</organism>
<dbReference type="Pfam" id="PF17186">
    <property type="entry name" value="Lipocalin_9"/>
    <property type="match status" value="1"/>
</dbReference>
<dbReference type="SUPFAM" id="SSF159245">
    <property type="entry name" value="AttH-like"/>
    <property type="match status" value="1"/>
</dbReference>
<keyword evidence="1" id="KW-0472">Membrane</keyword>
<dbReference type="Pfam" id="PF07143">
    <property type="entry name" value="CrtC"/>
    <property type="match status" value="1"/>
</dbReference>
<proteinExistence type="predicted"/>
<dbReference type="InterPro" id="IPR023374">
    <property type="entry name" value="AttH-like_dom_sf"/>
</dbReference>
<gene>
    <name evidence="3" type="ORF">KBTEX_01428</name>
</gene>
<feature type="transmembrane region" description="Helical" evidence="1">
    <location>
        <begin position="7"/>
        <end position="29"/>
    </location>
</feature>
<evidence type="ECO:0000313" key="3">
    <source>
        <dbReference type="EMBL" id="QEA05109.1"/>
    </source>
</evidence>
<dbReference type="InterPro" id="IPR010791">
    <property type="entry name" value="AttH_dom"/>
</dbReference>
<accession>A0A5B8R7K7</accession>
<dbReference type="PANTHER" id="PTHR38591">
    <property type="entry name" value="HYDROLASE"/>
    <property type="match status" value="1"/>
</dbReference>
<keyword evidence="1" id="KW-1133">Transmembrane helix</keyword>
<reference evidence="3" key="1">
    <citation type="submission" date="2019-06" db="EMBL/GenBank/DDBJ databases">
        <authorList>
            <person name="Murdoch R.W."/>
            <person name="Fathepure B."/>
        </authorList>
    </citation>
    <scope>NUCLEOTIDE SEQUENCE</scope>
</reference>
<keyword evidence="1" id="KW-0812">Transmembrane</keyword>
<dbReference type="AlphaFoldDB" id="A0A5B8R7K7"/>
<protein>
    <recommendedName>
        <fullName evidence="2">AttH domain-containing protein</fullName>
    </recommendedName>
</protein>
<dbReference type="EMBL" id="MN079095">
    <property type="protein sequence ID" value="QEA05109.1"/>
    <property type="molecule type" value="Genomic_DNA"/>
</dbReference>
<name>A0A5B8R7K7_9ZZZZ</name>
<evidence type="ECO:0000256" key="1">
    <source>
        <dbReference type="SAM" id="Phobius"/>
    </source>
</evidence>
<sequence>MRVGRAWVPGAVVLLGVIAAAGVGVGVWFAGARAPEPGAGDTAMAALRGEASGFSRVTGPRSLSFPRDHGAHPDYRSEWWYVTANLRDAAGRAFGVQLTIFRTALAPSMPPRRSALATRQAWMGHLAVTDVAAGGHRFAERFQRGALGLAGARTEPVVEVWLDDWSMRSQQSGRLFPLVLTAGAGEMRVELRLDNARGPVLQGDAGYSVKGDAPGNASRYYSYTRIEARGSVRVAGARHDVHGLAWLDREWGTSTLGPEQTGWDWFALQLDDGRDVMLYRLRRRDGATDRHSAGVVVGPDGVRHRLDADGFRLTPQAYWRSPGTGVRYPIRWRLRVPAAGLDVEVRAAVADQEMRTAFRYWEGAVEVAGDDVGGHGYLEMTGYGGGDEHPVR</sequence>
<evidence type="ECO:0000259" key="2">
    <source>
        <dbReference type="Pfam" id="PF07143"/>
    </source>
</evidence>
<feature type="domain" description="AttH" evidence="2">
    <location>
        <begin position="78"/>
        <end position="253"/>
    </location>
</feature>
<dbReference type="PANTHER" id="PTHR38591:SF1">
    <property type="entry name" value="BLL1000 PROTEIN"/>
    <property type="match status" value="1"/>
</dbReference>